<keyword evidence="4" id="KW-1185">Reference proteome</keyword>
<accession>A0ABU7AQQ3</accession>
<evidence type="ECO:0000256" key="1">
    <source>
        <dbReference type="SAM" id="MobiDB-lite"/>
    </source>
</evidence>
<feature type="region of interest" description="Disordered" evidence="1">
    <location>
        <begin position="190"/>
        <end position="211"/>
    </location>
</feature>
<gene>
    <name evidence="3" type="ORF">ATANTOWER_023649</name>
</gene>
<dbReference type="Pfam" id="PF19440">
    <property type="entry name" value="TTC7_N"/>
    <property type="match status" value="1"/>
</dbReference>
<name>A0ABU7AQQ3_9TELE</name>
<reference evidence="3 4" key="1">
    <citation type="submission" date="2021-07" db="EMBL/GenBank/DDBJ databases">
        <authorList>
            <person name="Palmer J.M."/>
        </authorList>
    </citation>
    <scope>NUCLEOTIDE SEQUENCE [LARGE SCALE GENOMIC DNA]</scope>
    <source>
        <strain evidence="3 4">AT_MEX2019</strain>
        <tissue evidence="3">Muscle</tissue>
    </source>
</reference>
<feature type="domain" description="Tetratricopeptide repeat protein 7 N-terminal" evidence="2">
    <location>
        <begin position="8"/>
        <end position="179"/>
    </location>
</feature>
<dbReference type="PANTHER" id="PTHR23083:SF475">
    <property type="entry name" value="TETRATRICOPEPTIDE REPEAT PROTEIN 7A"/>
    <property type="match status" value="1"/>
</dbReference>
<organism evidence="3 4">
    <name type="scientific">Ataeniobius toweri</name>
    <dbReference type="NCBI Taxonomy" id="208326"/>
    <lineage>
        <taxon>Eukaryota</taxon>
        <taxon>Metazoa</taxon>
        <taxon>Chordata</taxon>
        <taxon>Craniata</taxon>
        <taxon>Vertebrata</taxon>
        <taxon>Euteleostomi</taxon>
        <taxon>Actinopterygii</taxon>
        <taxon>Neopterygii</taxon>
        <taxon>Teleostei</taxon>
        <taxon>Neoteleostei</taxon>
        <taxon>Acanthomorphata</taxon>
        <taxon>Ovalentaria</taxon>
        <taxon>Atherinomorphae</taxon>
        <taxon>Cyprinodontiformes</taxon>
        <taxon>Goodeidae</taxon>
        <taxon>Ataeniobius</taxon>
    </lineage>
</organism>
<dbReference type="Proteomes" id="UP001345963">
    <property type="component" value="Unassembled WGS sequence"/>
</dbReference>
<evidence type="ECO:0000259" key="2">
    <source>
        <dbReference type="Pfam" id="PF19440"/>
    </source>
</evidence>
<protein>
    <recommendedName>
        <fullName evidence="2">Tetratricopeptide repeat protein 7 N-terminal domain-containing protein</fullName>
    </recommendedName>
</protein>
<comment type="caution">
    <text evidence="3">The sequence shown here is derived from an EMBL/GenBank/DDBJ whole genome shotgun (WGS) entry which is preliminary data.</text>
</comment>
<proteinExistence type="predicted"/>
<dbReference type="EMBL" id="JAHUTI010024945">
    <property type="protein sequence ID" value="MED6240577.1"/>
    <property type="molecule type" value="Genomic_DNA"/>
</dbReference>
<evidence type="ECO:0000313" key="4">
    <source>
        <dbReference type="Proteomes" id="UP001345963"/>
    </source>
</evidence>
<dbReference type="PANTHER" id="PTHR23083">
    <property type="entry name" value="TETRATRICOPEPTIDE REPEAT PROTEIN, TPR"/>
    <property type="match status" value="1"/>
</dbReference>
<dbReference type="InterPro" id="IPR045819">
    <property type="entry name" value="TTC7_N"/>
</dbReference>
<sequence>MTMVSPYIAGLSLDHQALSAVSRIRLSEREEESLSCFLRACDAALSYLQELDKMVTTPHAKTTKASLLSTHVDIDLGYFLQAALQSAYLCLLQRGHLAQGAHQLRRVLRVVESRGSQSFRKCAAMKLAQVLLTSVSEGSYWPPQGPPPAVWLQREGAAASKDAVYPTIKPPLRYSTDCCVSTDPPMAEAMVAEAPPPDSVDPPSRLEKGHL</sequence>
<dbReference type="InterPro" id="IPR051722">
    <property type="entry name" value="Endocytosis_PI4K-reg_protein"/>
</dbReference>
<evidence type="ECO:0000313" key="3">
    <source>
        <dbReference type="EMBL" id="MED6240577.1"/>
    </source>
</evidence>